<feature type="domain" description="M protein trans-acting positive regulator (MGA) PRD" evidence="4">
    <location>
        <begin position="190"/>
        <end position="386"/>
    </location>
</feature>
<name>A0A429ZHR0_9ENTE</name>
<dbReference type="EMBL" id="NGJU01000019">
    <property type="protein sequence ID" value="RST93197.1"/>
    <property type="molecule type" value="Genomic_DNA"/>
</dbReference>
<dbReference type="InterPro" id="IPR013236">
    <property type="entry name" value="Mga_PRD_dom"/>
</dbReference>
<dbReference type="InterPro" id="IPR007737">
    <property type="entry name" value="Mga_HTH"/>
</dbReference>
<sequence>MKVLLNITTQRHLALLEMLYYNKKWFPLKEVSTTLNCSESIIRKDVEQINIHFAPFKIMHRSKTGIMLDIPAELTIEYIYQTILTTSLEFTLLETLFFNPKMNASMLAETLFISQSTLARTITRCNKTLRSWHIHISSAPHSIVGDELQIRSFFTHFFQEKYSLVNSPLSPEITSGFQNLLLTQLEPLGLKLKFSEIELLTFMFLTICTRVKFGMLLSFPNDDVKNHPWIDLFLSDKTFSLLFKKEFKRSWNAVIIEQIFYPFLKDTFFFSITELDLAADLSKDIQQRLDRIKSLIHSLSTKIATPIPNKKELVLILYNYHLFFIGNNHVLFDKRKNYVLTLSEEYPQIVSLMKQTLLDFQFHDHFEWSEAALNEAIYLLTTNWENFITSIHKKLPFISILISCTFEHQHAQLLEQLLDLRVTNNTKITISQAQTIPEHLEELDDYDLVLINTDKIKSNHPHLLCINPLPIFRDWLKVRNSLISLIEEKSQKLIN</sequence>
<dbReference type="Pfam" id="PF05043">
    <property type="entry name" value="Mga"/>
    <property type="match status" value="1"/>
</dbReference>
<keyword evidence="1" id="KW-0805">Transcription regulation</keyword>
<dbReference type="AlphaFoldDB" id="A0A429ZHR0"/>
<keyword evidence="7" id="KW-1185">Reference proteome</keyword>
<evidence type="ECO:0008006" key="8">
    <source>
        <dbReference type="Google" id="ProtNLM"/>
    </source>
</evidence>
<reference evidence="6 7" key="1">
    <citation type="submission" date="2017-05" db="EMBL/GenBank/DDBJ databases">
        <title>Vagococcus spp. assemblies.</title>
        <authorList>
            <person name="Gulvik C.A."/>
        </authorList>
    </citation>
    <scope>NUCLEOTIDE SEQUENCE [LARGE SCALE GENOMIC DNA]</scope>
    <source>
        <strain evidence="6 7">NCFB 2777</strain>
    </source>
</reference>
<dbReference type="GeneID" id="98569071"/>
<evidence type="ECO:0000313" key="7">
    <source>
        <dbReference type="Proteomes" id="UP000287239"/>
    </source>
</evidence>
<dbReference type="PANTHER" id="PTHR30185:SF18">
    <property type="entry name" value="TRANSCRIPTIONAL REGULATOR MTLR"/>
    <property type="match status" value="1"/>
</dbReference>
<keyword evidence="2" id="KW-0804">Transcription</keyword>
<dbReference type="InterPro" id="IPR050661">
    <property type="entry name" value="BglG_antiterminators"/>
</dbReference>
<dbReference type="Pfam" id="PF08280">
    <property type="entry name" value="HTH_Mga"/>
    <property type="match status" value="1"/>
</dbReference>
<organism evidence="6 7">
    <name type="scientific">Vagococcus salmoninarum</name>
    <dbReference type="NCBI Taxonomy" id="2739"/>
    <lineage>
        <taxon>Bacteria</taxon>
        <taxon>Bacillati</taxon>
        <taxon>Bacillota</taxon>
        <taxon>Bacilli</taxon>
        <taxon>Lactobacillales</taxon>
        <taxon>Enterococcaceae</taxon>
        <taxon>Vagococcus</taxon>
    </lineage>
</organism>
<dbReference type="Pfam" id="PF08270">
    <property type="entry name" value="PRD_Mga"/>
    <property type="match status" value="1"/>
</dbReference>
<evidence type="ECO:0000313" key="6">
    <source>
        <dbReference type="EMBL" id="RST93197.1"/>
    </source>
</evidence>
<feature type="domain" description="M protein trans-acting positive regulator (MGA) HTH" evidence="5">
    <location>
        <begin position="10"/>
        <end position="54"/>
    </location>
</feature>
<dbReference type="InterPro" id="IPR036388">
    <property type="entry name" value="WH-like_DNA-bd_sf"/>
</dbReference>
<evidence type="ECO:0000259" key="3">
    <source>
        <dbReference type="Pfam" id="PF05043"/>
    </source>
</evidence>
<evidence type="ECO:0000259" key="4">
    <source>
        <dbReference type="Pfam" id="PF08270"/>
    </source>
</evidence>
<protein>
    <recommendedName>
        <fullName evidence="8">Mga helix-turn-helix domain-containing protein</fullName>
    </recommendedName>
</protein>
<dbReference type="InterPro" id="IPR013199">
    <property type="entry name" value="HTH_Mga_DNA-bd_dom"/>
</dbReference>
<feature type="domain" description="Mga helix-turn-helix" evidence="3">
    <location>
        <begin position="75"/>
        <end position="158"/>
    </location>
</feature>
<proteinExistence type="predicted"/>
<dbReference type="Gene3D" id="1.10.10.10">
    <property type="entry name" value="Winged helix-like DNA-binding domain superfamily/Winged helix DNA-binding domain"/>
    <property type="match status" value="1"/>
</dbReference>
<accession>A0A429ZHR0</accession>
<evidence type="ECO:0000256" key="2">
    <source>
        <dbReference type="ARBA" id="ARBA00023163"/>
    </source>
</evidence>
<dbReference type="RefSeq" id="WP_126781442.1">
    <property type="nucleotide sequence ID" value="NZ_NGJU01000019.1"/>
</dbReference>
<comment type="caution">
    <text evidence="6">The sequence shown here is derived from an EMBL/GenBank/DDBJ whole genome shotgun (WGS) entry which is preliminary data.</text>
</comment>
<evidence type="ECO:0000256" key="1">
    <source>
        <dbReference type="ARBA" id="ARBA00023015"/>
    </source>
</evidence>
<gene>
    <name evidence="6" type="ORF">CBF35_12045</name>
</gene>
<dbReference type="Proteomes" id="UP000287239">
    <property type="component" value="Unassembled WGS sequence"/>
</dbReference>
<dbReference type="PANTHER" id="PTHR30185">
    <property type="entry name" value="CRYPTIC BETA-GLUCOSIDE BGL OPERON ANTITERMINATOR"/>
    <property type="match status" value="1"/>
</dbReference>
<dbReference type="OrthoDB" id="2191269at2"/>
<evidence type="ECO:0000259" key="5">
    <source>
        <dbReference type="Pfam" id="PF08280"/>
    </source>
</evidence>